<feature type="compositionally biased region" description="Basic and acidic residues" evidence="4">
    <location>
        <begin position="133"/>
        <end position="149"/>
    </location>
</feature>
<sequence>MSTNKNPNELVTCPYNKAHKVLRLRLAKHLDRCARTSNKPLELAICPFSTIHRMPAHELKAHMLICEDRGAMSVEEPQSAELPAQKAPKMPDLEPVVGCEDWDKDEDVPTYNPQAYCEKSLIVRSNPGQPLAKRREFRESERRRLASLQ</sequence>
<gene>
    <name evidence="7" type="primary">LOC115633228</name>
</gene>
<dbReference type="RefSeq" id="XP_030386481.1">
    <property type="nucleotide sequence ID" value="XM_030530621.1"/>
</dbReference>
<evidence type="ECO:0000259" key="5">
    <source>
        <dbReference type="PROSITE" id="PS51800"/>
    </source>
</evidence>
<dbReference type="Pfam" id="PF05253">
    <property type="entry name" value="zf-U11-48K"/>
    <property type="match status" value="2"/>
</dbReference>
<dbReference type="InterPro" id="IPR036236">
    <property type="entry name" value="Znf_C2H2_sf"/>
</dbReference>
<evidence type="ECO:0000256" key="4">
    <source>
        <dbReference type="SAM" id="MobiDB-lite"/>
    </source>
</evidence>
<dbReference type="InterPro" id="IPR051591">
    <property type="entry name" value="UPF0224_FAM112_RNA_Proc"/>
</dbReference>
<feature type="region of interest" description="Disordered" evidence="4">
    <location>
        <begin position="126"/>
        <end position="149"/>
    </location>
</feature>
<feature type="region of interest" description="Disordered" evidence="4">
    <location>
        <begin position="75"/>
        <end position="99"/>
    </location>
</feature>
<evidence type="ECO:0000313" key="7">
    <source>
        <dbReference type="RefSeq" id="XP_030386481.1"/>
    </source>
</evidence>
<dbReference type="PANTHER" id="PTHR21402">
    <property type="entry name" value="GAMETOCYTE SPECIFIC FACTOR 1-RELATED"/>
    <property type="match status" value="1"/>
</dbReference>
<proteinExistence type="predicted"/>
<feature type="domain" description="CHHC U11-48K-type" evidence="5">
    <location>
        <begin position="43"/>
        <end position="70"/>
    </location>
</feature>
<keyword evidence="2" id="KW-0863">Zinc-finger</keyword>
<dbReference type="AlphaFoldDB" id="A0A6J2UDC4"/>
<dbReference type="GeneID" id="115633228"/>
<evidence type="ECO:0000256" key="1">
    <source>
        <dbReference type="ARBA" id="ARBA00022723"/>
    </source>
</evidence>
<dbReference type="PROSITE" id="PS51800">
    <property type="entry name" value="ZF_CHHC_U11_48K"/>
    <property type="match status" value="2"/>
</dbReference>
<dbReference type="InterPro" id="IPR022776">
    <property type="entry name" value="TRM13/UPF0224_CHHC_Znf_dom"/>
</dbReference>
<protein>
    <submittedName>
        <fullName evidence="7">Gametocyte-specific factor 1 homolog</fullName>
    </submittedName>
</protein>
<name>A0A6J2UDC4_DROLE</name>
<dbReference type="OrthoDB" id="5839404at2759"/>
<evidence type="ECO:0000256" key="3">
    <source>
        <dbReference type="ARBA" id="ARBA00022833"/>
    </source>
</evidence>
<organism evidence="6 7">
    <name type="scientific">Drosophila lebanonensis</name>
    <name type="common">Fruit fly</name>
    <name type="synonym">Scaptodrosophila lebanonensis</name>
    <dbReference type="NCBI Taxonomy" id="7225"/>
    <lineage>
        <taxon>Eukaryota</taxon>
        <taxon>Metazoa</taxon>
        <taxon>Ecdysozoa</taxon>
        <taxon>Arthropoda</taxon>
        <taxon>Hexapoda</taxon>
        <taxon>Insecta</taxon>
        <taxon>Pterygota</taxon>
        <taxon>Neoptera</taxon>
        <taxon>Endopterygota</taxon>
        <taxon>Diptera</taxon>
        <taxon>Brachycera</taxon>
        <taxon>Muscomorpha</taxon>
        <taxon>Ephydroidea</taxon>
        <taxon>Drosophilidae</taxon>
        <taxon>Scaptodrosophila</taxon>
    </lineage>
</organism>
<dbReference type="SUPFAM" id="SSF57667">
    <property type="entry name" value="beta-beta-alpha zinc fingers"/>
    <property type="match status" value="1"/>
</dbReference>
<reference evidence="7" key="1">
    <citation type="submission" date="2025-08" db="UniProtKB">
        <authorList>
            <consortium name="RefSeq"/>
        </authorList>
    </citation>
    <scope>IDENTIFICATION</scope>
    <source>
        <strain evidence="7">11010-0011.00</strain>
        <tissue evidence="7">Whole body</tissue>
    </source>
</reference>
<dbReference type="GO" id="GO:0008270">
    <property type="term" value="F:zinc ion binding"/>
    <property type="evidence" value="ECO:0007669"/>
    <property type="project" value="UniProtKB-KW"/>
</dbReference>
<keyword evidence="6" id="KW-1185">Reference proteome</keyword>
<accession>A0A6J2UDC4</accession>
<dbReference type="PANTHER" id="PTHR21402:SF5">
    <property type="entry name" value="GAMETOCYTE SPECIFIC FACTOR 1"/>
    <property type="match status" value="1"/>
</dbReference>
<evidence type="ECO:0000256" key="2">
    <source>
        <dbReference type="ARBA" id="ARBA00022771"/>
    </source>
</evidence>
<keyword evidence="1" id="KW-0479">Metal-binding</keyword>
<evidence type="ECO:0000313" key="6">
    <source>
        <dbReference type="Proteomes" id="UP000504634"/>
    </source>
</evidence>
<feature type="domain" description="CHHC U11-48K-type" evidence="5">
    <location>
        <begin position="10"/>
        <end position="37"/>
    </location>
</feature>
<dbReference type="Proteomes" id="UP000504634">
    <property type="component" value="Unplaced"/>
</dbReference>
<keyword evidence="3" id="KW-0862">Zinc</keyword>